<evidence type="ECO:0000256" key="1">
    <source>
        <dbReference type="ARBA" id="ARBA00004123"/>
    </source>
</evidence>
<reference evidence="7 8" key="1">
    <citation type="submission" date="2015-09" db="EMBL/GenBank/DDBJ databases">
        <title>Draft genome of the parasitic nematode Teladorsagia circumcincta isolate WARC Sus (inbred).</title>
        <authorList>
            <person name="Mitreva M."/>
        </authorList>
    </citation>
    <scope>NUCLEOTIDE SEQUENCE [LARGE SCALE GENOMIC DNA]</scope>
    <source>
        <strain evidence="7 8">S</strain>
    </source>
</reference>
<dbReference type="GO" id="GO:0005634">
    <property type="term" value="C:nucleus"/>
    <property type="evidence" value="ECO:0007669"/>
    <property type="project" value="UniProtKB-SubCell"/>
</dbReference>
<dbReference type="OrthoDB" id="5339429at2759"/>
<dbReference type="GO" id="GO:0003713">
    <property type="term" value="F:transcription coactivator activity"/>
    <property type="evidence" value="ECO:0007669"/>
    <property type="project" value="TreeGrafter"/>
</dbReference>
<dbReference type="GO" id="GO:0005737">
    <property type="term" value="C:cytoplasm"/>
    <property type="evidence" value="ECO:0007669"/>
    <property type="project" value="UniProtKB-SubCell"/>
</dbReference>
<organism evidence="7 8">
    <name type="scientific">Teladorsagia circumcincta</name>
    <name type="common">Brown stomach worm</name>
    <name type="synonym">Ostertagia circumcincta</name>
    <dbReference type="NCBI Taxonomy" id="45464"/>
    <lineage>
        <taxon>Eukaryota</taxon>
        <taxon>Metazoa</taxon>
        <taxon>Ecdysozoa</taxon>
        <taxon>Nematoda</taxon>
        <taxon>Chromadorea</taxon>
        <taxon>Rhabditida</taxon>
        <taxon>Rhabditina</taxon>
        <taxon>Rhabditomorpha</taxon>
        <taxon>Strongyloidea</taxon>
        <taxon>Trichostrongylidae</taxon>
        <taxon>Teladorsagia</taxon>
    </lineage>
</organism>
<dbReference type="GO" id="GO:0045944">
    <property type="term" value="P:positive regulation of transcription by RNA polymerase II"/>
    <property type="evidence" value="ECO:0007669"/>
    <property type="project" value="TreeGrafter"/>
</dbReference>
<accession>A0A2G9TP35</accession>
<dbReference type="CDD" id="cd00201">
    <property type="entry name" value="WW"/>
    <property type="match status" value="2"/>
</dbReference>
<feature type="domain" description="WW" evidence="6">
    <location>
        <begin position="44"/>
        <end position="65"/>
    </location>
</feature>
<dbReference type="Gene3D" id="2.20.70.10">
    <property type="match status" value="2"/>
</dbReference>
<name>A0A2G9TP35_TELCI</name>
<sequence length="145" mass="17021">MFLTRERERTEDEVRRRRDDYERRRQVTNSSPDAVRSQLDAIAPNGRTFFIDHRTKTTTWLDPRTGIAASRPVSGKTDDEIGALPEGWEQRVHTDGRVFFIDHNNRRTQWEDPRFENESIAGPAIPYSRDYKRKVRDILMAEASS</sequence>
<dbReference type="GO" id="GO:0035329">
    <property type="term" value="P:hippo signaling"/>
    <property type="evidence" value="ECO:0007669"/>
    <property type="project" value="TreeGrafter"/>
</dbReference>
<dbReference type="InterPro" id="IPR001202">
    <property type="entry name" value="WW_dom"/>
</dbReference>
<dbReference type="SUPFAM" id="SSF51045">
    <property type="entry name" value="WW domain"/>
    <property type="match status" value="2"/>
</dbReference>
<gene>
    <name evidence="7" type="ORF">TELCIR_18751</name>
</gene>
<evidence type="ECO:0000256" key="3">
    <source>
        <dbReference type="ARBA" id="ARBA00022490"/>
    </source>
</evidence>
<dbReference type="InterPro" id="IPR036020">
    <property type="entry name" value="WW_dom_sf"/>
</dbReference>
<keyword evidence="3" id="KW-0963">Cytoplasm</keyword>
<protein>
    <submittedName>
        <fullName evidence="7">WW domain protein</fullName>
    </submittedName>
</protein>
<dbReference type="FunFam" id="2.20.70.10:FF:000017">
    <property type="entry name" value="E3 ubiquitin-protein ligase"/>
    <property type="match status" value="1"/>
</dbReference>
<feature type="domain" description="WW" evidence="6">
    <location>
        <begin position="82"/>
        <end position="115"/>
    </location>
</feature>
<dbReference type="InterPro" id="IPR051583">
    <property type="entry name" value="YAP1"/>
</dbReference>
<dbReference type="PANTHER" id="PTHR17616:SF8">
    <property type="entry name" value="TRANSCRIPTIONAL COACTIVATOR YORKIE"/>
    <property type="match status" value="1"/>
</dbReference>
<dbReference type="PROSITE" id="PS01159">
    <property type="entry name" value="WW_DOMAIN_1"/>
    <property type="match status" value="1"/>
</dbReference>
<evidence type="ECO:0000256" key="2">
    <source>
        <dbReference type="ARBA" id="ARBA00004496"/>
    </source>
</evidence>
<dbReference type="EMBL" id="KZ356965">
    <property type="protein sequence ID" value="PIO59773.1"/>
    <property type="molecule type" value="Genomic_DNA"/>
</dbReference>
<dbReference type="PROSITE" id="PS50020">
    <property type="entry name" value="WW_DOMAIN_2"/>
    <property type="match status" value="2"/>
</dbReference>
<feature type="region of interest" description="Disordered" evidence="5">
    <location>
        <begin position="1"/>
        <end position="33"/>
    </location>
</feature>
<evidence type="ECO:0000256" key="4">
    <source>
        <dbReference type="ARBA" id="ARBA00023242"/>
    </source>
</evidence>
<evidence type="ECO:0000313" key="7">
    <source>
        <dbReference type="EMBL" id="PIO59773.1"/>
    </source>
</evidence>
<keyword evidence="8" id="KW-1185">Reference proteome</keyword>
<evidence type="ECO:0000313" key="8">
    <source>
        <dbReference type="Proteomes" id="UP000230423"/>
    </source>
</evidence>
<proteinExistence type="predicted"/>
<keyword evidence="4" id="KW-0539">Nucleus</keyword>
<evidence type="ECO:0000259" key="6">
    <source>
        <dbReference type="PROSITE" id="PS50020"/>
    </source>
</evidence>
<feature type="compositionally biased region" description="Basic and acidic residues" evidence="5">
    <location>
        <begin position="1"/>
        <end position="25"/>
    </location>
</feature>
<evidence type="ECO:0000256" key="5">
    <source>
        <dbReference type="SAM" id="MobiDB-lite"/>
    </source>
</evidence>
<dbReference type="AlphaFoldDB" id="A0A2G9TP35"/>
<dbReference type="Proteomes" id="UP000230423">
    <property type="component" value="Unassembled WGS sequence"/>
</dbReference>
<dbReference type="SMART" id="SM00456">
    <property type="entry name" value="WW"/>
    <property type="match status" value="2"/>
</dbReference>
<comment type="subcellular location">
    <subcellularLocation>
        <location evidence="2">Cytoplasm</location>
    </subcellularLocation>
    <subcellularLocation>
        <location evidence="1">Nucleus</location>
    </subcellularLocation>
</comment>
<dbReference type="PANTHER" id="PTHR17616">
    <property type="entry name" value="YES-ASSOCIATED PROTEIN YAP1 FAMILY MEMBER"/>
    <property type="match status" value="1"/>
</dbReference>
<dbReference type="Pfam" id="PF00397">
    <property type="entry name" value="WW"/>
    <property type="match status" value="2"/>
</dbReference>